<dbReference type="InterPro" id="IPR019457">
    <property type="entry name" value="CdaS_N"/>
</dbReference>
<accession>A0ABQ1H551</accession>
<keyword evidence="6" id="KW-1003">Cell membrane</keyword>
<evidence type="ECO:0000256" key="3">
    <source>
        <dbReference type="ARBA" id="ARBA00022695"/>
    </source>
</evidence>
<evidence type="ECO:0000256" key="5">
    <source>
        <dbReference type="ARBA" id="ARBA00022840"/>
    </source>
</evidence>
<keyword evidence="9" id="KW-1185">Reference proteome</keyword>
<keyword evidence="6" id="KW-0812">Transmembrane</keyword>
<protein>
    <recommendedName>
        <fullName evidence="6">Diadenylate cyclase</fullName>
        <shortName evidence="6">DAC</shortName>
        <ecNumber evidence="6">2.7.7.85</ecNumber>
    </recommendedName>
    <alternativeName>
        <fullName evidence="6">Cyclic-di-AMP synthase</fullName>
        <shortName evidence="6">c-di-AMP synthase</shortName>
    </alternativeName>
</protein>
<organism evidence="8 9">
    <name type="scientific">Kroppenstedtia guangzhouensis</name>
    <dbReference type="NCBI Taxonomy" id="1274356"/>
    <lineage>
        <taxon>Bacteria</taxon>
        <taxon>Bacillati</taxon>
        <taxon>Bacillota</taxon>
        <taxon>Bacilli</taxon>
        <taxon>Bacillales</taxon>
        <taxon>Thermoactinomycetaceae</taxon>
        <taxon>Kroppenstedtia</taxon>
    </lineage>
</organism>
<gene>
    <name evidence="6" type="primary">dacB</name>
    <name evidence="8" type="ORF">GCM10007416_33680</name>
</gene>
<evidence type="ECO:0000256" key="6">
    <source>
        <dbReference type="HAMAP-Rule" id="MF_00838"/>
    </source>
</evidence>
<comment type="similarity">
    <text evidence="6">Belongs to the adenylate cyclase family. DacB/CdaS subfamily.</text>
</comment>
<dbReference type="HAMAP" id="MF_00838">
    <property type="entry name" value="DacB"/>
    <property type="match status" value="1"/>
</dbReference>
<evidence type="ECO:0000313" key="8">
    <source>
        <dbReference type="EMBL" id="GGA57723.1"/>
    </source>
</evidence>
<keyword evidence="5 6" id="KW-0067">ATP-binding</keyword>
<dbReference type="PROSITE" id="PS51794">
    <property type="entry name" value="DAC"/>
    <property type="match status" value="1"/>
</dbReference>
<evidence type="ECO:0000256" key="2">
    <source>
        <dbReference type="ARBA" id="ARBA00022679"/>
    </source>
</evidence>
<comment type="subunit">
    <text evidence="6">Probably oligomerizes.</text>
</comment>
<dbReference type="InterPro" id="IPR053472">
    <property type="entry name" value="DAC_CdaS-like"/>
</dbReference>
<dbReference type="PANTHER" id="PTHR34185">
    <property type="entry name" value="DIADENYLATE CYCLASE"/>
    <property type="match status" value="1"/>
</dbReference>
<dbReference type="RefSeq" id="WP_188433651.1">
    <property type="nucleotide sequence ID" value="NZ_BMEX01000026.1"/>
</dbReference>
<comment type="catalytic activity">
    <reaction evidence="1 6">
        <text>2 ATP = 3',3'-c-di-AMP + 2 diphosphate</text>
        <dbReference type="Rhea" id="RHEA:35655"/>
        <dbReference type="ChEBI" id="CHEBI:30616"/>
        <dbReference type="ChEBI" id="CHEBI:33019"/>
        <dbReference type="ChEBI" id="CHEBI:71500"/>
        <dbReference type="EC" id="2.7.7.85"/>
    </reaction>
</comment>
<dbReference type="Gene3D" id="3.40.1700.10">
    <property type="entry name" value="DNA integrity scanning protein, DisA, N-terminal domain"/>
    <property type="match status" value="1"/>
</dbReference>
<dbReference type="EMBL" id="BMEX01000026">
    <property type="protein sequence ID" value="GGA57723.1"/>
    <property type="molecule type" value="Genomic_DNA"/>
</dbReference>
<dbReference type="Gene3D" id="1.10.287.770">
    <property type="entry name" value="YojJ-like"/>
    <property type="match status" value="1"/>
</dbReference>
<sequence length="215" mass="23879">MNKDLLQTQCDFSPMKSAVKANLTELSEEIHRIVDALDHEEEYCLLREITNMRETFAQIESLAASFYLECYLSPYTNKYQDLSDSVQNLSRKQHGALIVVRRETPLDLWIQSGLPVGAELTGSLLESIFYPGGPLHDGAVIIEENTIVSASNVLPLSKRQTEGRKLGTRHRAALGLSERTDALIIVVSEETGHASFAFKGNLYPLNVGEISEGEI</sequence>
<keyword evidence="3 6" id="KW-0548">Nucleotidyltransferase</keyword>
<evidence type="ECO:0000259" key="7">
    <source>
        <dbReference type="PROSITE" id="PS51794"/>
    </source>
</evidence>
<proteinExistence type="inferred from homology"/>
<dbReference type="InterPro" id="IPR003390">
    <property type="entry name" value="DNA_integrity_scan_DisA_N"/>
</dbReference>
<dbReference type="InterPro" id="IPR050338">
    <property type="entry name" value="DisA"/>
</dbReference>
<evidence type="ECO:0000256" key="4">
    <source>
        <dbReference type="ARBA" id="ARBA00022741"/>
    </source>
</evidence>
<dbReference type="Pfam" id="PF02457">
    <property type="entry name" value="DAC"/>
    <property type="match status" value="1"/>
</dbReference>
<comment type="function">
    <text evidence="6">Catalyzes the condensation of 2 ATP molecules into cyclic di-AMP (c-di-AMP), a second messenger used to regulate differing processes in different bacteria.</text>
</comment>
<dbReference type="NCBIfam" id="NF038328">
    <property type="entry name" value="c-di-AMP_CdaS"/>
    <property type="match status" value="1"/>
</dbReference>
<dbReference type="SUPFAM" id="SSF143597">
    <property type="entry name" value="YojJ-like"/>
    <property type="match status" value="1"/>
</dbReference>
<dbReference type="EC" id="2.7.7.85" evidence="6"/>
<evidence type="ECO:0000256" key="1">
    <source>
        <dbReference type="ARBA" id="ARBA00000877"/>
    </source>
</evidence>
<dbReference type="Pfam" id="PF10372">
    <property type="entry name" value="CdaS_N"/>
    <property type="match status" value="1"/>
</dbReference>
<keyword evidence="4 6" id="KW-0547">Nucleotide-binding</keyword>
<feature type="domain" description="DAC" evidence="7">
    <location>
        <begin position="49"/>
        <end position="209"/>
    </location>
</feature>
<name>A0ABQ1H551_9BACL</name>
<reference evidence="9" key="1">
    <citation type="journal article" date="2019" name="Int. J. Syst. Evol. Microbiol.">
        <title>The Global Catalogue of Microorganisms (GCM) 10K type strain sequencing project: providing services to taxonomists for standard genome sequencing and annotation.</title>
        <authorList>
            <consortium name="The Broad Institute Genomics Platform"/>
            <consortium name="The Broad Institute Genome Sequencing Center for Infectious Disease"/>
            <person name="Wu L."/>
            <person name="Ma J."/>
        </authorList>
    </citation>
    <scope>NUCLEOTIDE SEQUENCE [LARGE SCALE GENOMIC DNA]</scope>
    <source>
        <strain evidence="9">CGMCC 1.12404</strain>
    </source>
</reference>
<keyword evidence="2 6" id="KW-0808">Transferase</keyword>
<dbReference type="InterPro" id="IPR036888">
    <property type="entry name" value="DNA_integrity_DisA_N_sf"/>
</dbReference>
<dbReference type="PANTHER" id="PTHR34185:SF2">
    <property type="entry name" value="CYCLIC DI-AMP SYNTHASE CDAS"/>
    <property type="match status" value="1"/>
</dbReference>
<dbReference type="InterPro" id="IPR034693">
    <property type="entry name" value="CdaS"/>
</dbReference>
<comment type="caution">
    <text evidence="8">The sequence shown here is derived from an EMBL/GenBank/DDBJ whole genome shotgun (WGS) entry which is preliminary data.</text>
</comment>
<keyword evidence="6" id="KW-1133">Transmembrane helix</keyword>
<dbReference type="Proteomes" id="UP000617979">
    <property type="component" value="Unassembled WGS sequence"/>
</dbReference>
<evidence type="ECO:0000313" key="9">
    <source>
        <dbReference type="Proteomes" id="UP000617979"/>
    </source>
</evidence>
<keyword evidence="6" id="KW-0472">Membrane</keyword>